<dbReference type="EMBL" id="JADBGQ010000005">
    <property type="protein sequence ID" value="KAG5399440.1"/>
    <property type="molecule type" value="Genomic_DNA"/>
</dbReference>
<comment type="subcellular location">
    <subcellularLocation>
        <location evidence="1">Nucleus</location>
    </subcellularLocation>
</comment>
<protein>
    <recommendedName>
        <fullName evidence="6">WRKY domain-containing protein</fullName>
    </recommendedName>
</protein>
<dbReference type="InterPro" id="IPR036576">
    <property type="entry name" value="WRKY_dom_sf"/>
</dbReference>
<keyword evidence="4" id="KW-0804">Transcription</keyword>
<keyword evidence="8" id="KW-1185">Reference proteome</keyword>
<dbReference type="Pfam" id="PF03106">
    <property type="entry name" value="WRKY"/>
    <property type="match status" value="1"/>
</dbReference>
<feature type="domain" description="WRKY" evidence="6">
    <location>
        <begin position="27"/>
        <end position="70"/>
    </location>
</feature>
<evidence type="ECO:0000256" key="5">
    <source>
        <dbReference type="ARBA" id="ARBA00023242"/>
    </source>
</evidence>
<gene>
    <name evidence="7" type="primary">A05p055630.1_BraROA</name>
    <name evidence="7" type="ORF">IGI04_021254</name>
</gene>
<dbReference type="PANTHER" id="PTHR31221:SF160">
    <property type="entry name" value="WRKY TRANSCRIPTION FACTOR 45-RELATED"/>
    <property type="match status" value="1"/>
</dbReference>
<reference evidence="7 8" key="1">
    <citation type="submission" date="2021-03" db="EMBL/GenBank/DDBJ databases">
        <authorList>
            <person name="King G.J."/>
            <person name="Bancroft I."/>
            <person name="Baten A."/>
            <person name="Bloomfield J."/>
            <person name="Borpatragohain P."/>
            <person name="He Z."/>
            <person name="Irish N."/>
            <person name="Irwin J."/>
            <person name="Liu K."/>
            <person name="Mauleon R.P."/>
            <person name="Moore J."/>
            <person name="Morris R."/>
            <person name="Ostergaard L."/>
            <person name="Wang B."/>
            <person name="Wells R."/>
        </authorList>
    </citation>
    <scope>NUCLEOTIDE SEQUENCE [LARGE SCALE GENOMIC DNA]</scope>
    <source>
        <strain evidence="7">R-o-18</strain>
        <tissue evidence="7">Leaf</tissue>
    </source>
</reference>
<evidence type="ECO:0000256" key="3">
    <source>
        <dbReference type="ARBA" id="ARBA00023125"/>
    </source>
</evidence>
<sequence length="89" mass="10053">MEDRSCQVLFPSSSVDHRLSGDQTQINTSSSSYYKCTEKGCRVKKQVQRLSGDEGVVVTTYQGVHTHPVDTPSDNFHHILTQMHIFPPF</sequence>
<dbReference type="PANTHER" id="PTHR31221">
    <property type="entry name" value="WRKY TRANSCRIPTION FACTOR PROTEIN 1-RELATED"/>
    <property type="match status" value="1"/>
</dbReference>
<evidence type="ECO:0000259" key="6">
    <source>
        <dbReference type="PROSITE" id="PS50811"/>
    </source>
</evidence>
<keyword evidence="5" id="KW-0539">Nucleus</keyword>
<evidence type="ECO:0000313" key="7">
    <source>
        <dbReference type="EMBL" id="KAG5399440.1"/>
    </source>
</evidence>
<dbReference type="InterPro" id="IPR003657">
    <property type="entry name" value="WRKY_dom"/>
</dbReference>
<keyword evidence="3" id="KW-0238">DNA-binding</keyword>
<dbReference type="SMART" id="SM00774">
    <property type="entry name" value="WRKY"/>
    <property type="match status" value="1"/>
</dbReference>
<dbReference type="Gene3D" id="2.20.25.80">
    <property type="entry name" value="WRKY domain"/>
    <property type="match status" value="1"/>
</dbReference>
<organism evidence="7 8">
    <name type="scientific">Brassica rapa subsp. trilocularis</name>
    <dbReference type="NCBI Taxonomy" id="1813537"/>
    <lineage>
        <taxon>Eukaryota</taxon>
        <taxon>Viridiplantae</taxon>
        <taxon>Streptophyta</taxon>
        <taxon>Embryophyta</taxon>
        <taxon>Tracheophyta</taxon>
        <taxon>Spermatophyta</taxon>
        <taxon>Magnoliopsida</taxon>
        <taxon>eudicotyledons</taxon>
        <taxon>Gunneridae</taxon>
        <taxon>Pentapetalae</taxon>
        <taxon>rosids</taxon>
        <taxon>malvids</taxon>
        <taxon>Brassicales</taxon>
        <taxon>Brassicaceae</taxon>
        <taxon>Brassiceae</taxon>
        <taxon>Brassica</taxon>
    </lineage>
</organism>
<dbReference type="SUPFAM" id="SSF118290">
    <property type="entry name" value="WRKY DNA-binding domain"/>
    <property type="match status" value="1"/>
</dbReference>
<name>A0ABQ7MLR3_BRACM</name>
<evidence type="ECO:0000256" key="4">
    <source>
        <dbReference type="ARBA" id="ARBA00023163"/>
    </source>
</evidence>
<evidence type="ECO:0000256" key="2">
    <source>
        <dbReference type="ARBA" id="ARBA00023015"/>
    </source>
</evidence>
<evidence type="ECO:0000313" key="8">
    <source>
        <dbReference type="Proteomes" id="UP000823674"/>
    </source>
</evidence>
<evidence type="ECO:0000256" key="1">
    <source>
        <dbReference type="ARBA" id="ARBA00004123"/>
    </source>
</evidence>
<comment type="caution">
    <text evidence="7">The sequence shown here is derived from an EMBL/GenBank/DDBJ whole genome shotgun (WGS) entry which is preliminary data.</text>
</comment>
<dbReference type="InterPro" id="IPR044810">
    <property type="entry name" value="WRKY_plant"/>
</dbReference>
<dbReference type="Proteomes" id="UP000823674">
    <property type="component" value="Chromosome A05"/>
</dbReference>
<keyword evidence="2" id="KW-0805">Transcription regulation</keyword>
<dbReference type="PROSITE" id="PS50811">
    <property type="entry name" value="WRKY"/>
    <property type="match status" value="1"/>
</dbReference>
<accession>A0ABQ7MLR3</accession>
<proteinExistence type="predicted"/>